<evidence type="ECO:0000313" key="1">
    <source>
        <dbReference type="EMBL" id="NYG60480.1"/>
    </source>
</evidence>
<dbReference type="EMBL" id="JACCAA010000001">
    <property type="protein sequence ID" value="NYG60480.1"/>
    <property type="molecule type" value="Genomic_DNA"/>
</dbReference>
<sequence length="210" mass="22262">MHLSATCPRCPAPTIPAAGSPSCPTHGEVAPLWRPRVASYDALAEHLAHADGFPTYLPWPMAADWRVTDFGVVRGSNGPRATMSAVAGWTDADGPVELLVVSEEAGTGLGARVARTVHSDPGSTIQADRPAVRIRLDSQQVPLWAIPTDDAHEAMETSVLAGEAHGRWLWLVVRPASAVMVLHKDWLLADVSGIGAPLLELAFGGPAPHW</sequence>
<protein>
    <submittedName>
        <fullName evidence="1">Uncharacterized protein</fullName>
    </submittedName>
</protein>
<dbReference type="RefSeq" id="WP_343047851.1">
    <property type="nucleotide sequence ID" value="NZ_JACCAA010000001.1"/>
</dbReference>
<dbReference type="Proteomes" id="UP000540656">
    <property type="component" value="Unassembled WGS sequence"/>
</dbReference>
<keyword evidence="2" id="KW-1185">Reference proteome</keyword>
<comment type="caution">
    <text evidence="1">The sequence shown here is derived from an EMBL/GenBank/DDBJ whole genome shotgun (WGS) entry which is preliminary data.</text>
</comment>
<dbReference type="InterPro" id="IPR046646">
    <property type="entry name" value="DUF6758"/>
</dbReference>
<accession>A0A7Y9UW42</accession>
<gene>
    <name evidence="1" type="ORF">BJ980_003403</name>
</gene>
<reference evidence="1 2" key="1">
    <citation type="submission" date="2020-07" db="EMBL/GenBank/DDBJ databases">
        <title>Sequencing the genomes of 1000 actinobacteria strains.</title>
        <authorList>
            <person name="Klenk H.-P."/>
        </authorList>
    </citation>
    <scope>NUCLEOTIDE SEQUENCE [LARGE SCALE GENOMIC DNA]</scope>
    <source>
        <strain evidence="1 2">DSM 23819</strain>
    </source>
</reference>
<dbReference type="AlphaFoldDB" id="A0A7Y9UW42"/>
<evidence type="ECO:0000313" key="2">
    <source>
        <dbReference type="Proteomes" id="UP000540656"/>
    </source>
</evidence>
<dbReference type="Pfam" id="PF20544">
    <property type="entry name" value="DUF6758"/>
    <property type="match status" value="1"/>
</dbReference>
<proteinExistence type="predicted"/>
<name>A0A7Y9UW42_9ACTN</name>
<organism evidence="1 2">
    <name type="scientific">Nocardioides daedukensis</name>
    <dbReference type="NCBI Taxonomy" id="634462"/>
    <lineage>
        <taxon>Bacteria</taxon>
        <taxon>Bacillati</taxon>
        <taxon>Actinomycetota</taxon>
        <taxon>Actinomycetes</taxon>
        <taxon>Propionibacteriales</taxon>
        <taxon>Nocardioidaceae</taxon>
        <taxon>Nocardioides</taxon>
    </lineage>
</organism>